<dbReference type="InterPro" id="IPR004875">
    <property type="entry name" value="DDE_SF_endonuclease_dom"/>
</dbReference>
<feature type="region of interest" description="Disordered" evidence="2">
    <location>
        <begin position="616"/>
        <end position="640"/>
    </location>
</feature>
<dbReference type="Pfam" id="PF03221">
    <property type="entry name" value="HTH_Tnp_Tc5"/>
    <property type="match status" value="1"/>
</dbReference>
<keyword evidence="1" id="KW-0238">DNA-binding</keyword>
<feature type="compositionally biased region" description="Low complexity" evidence="2">
    <location>
        <begin position="409"/>
        <end position="419"/>
    </location>
</feature>
<feature type="region of interest" description="Disordered" evidence="2">
    <location>
        <begin position="507"/>
        <end position="573"/>
    </location>
</feature>
<evidence type="ECO:0000313" key="4">
    <source>
        <dbReference type="EMBL" id="KAJ6038624.1"/>
    </source>
</evidence>
<dbReference type="GO" id="GO:0003677">
    <property type="term" value="F:DNA binding"/>
    <property type="evidence" value="ECO:0007669"/>
    <property type="project" value="UniProtKB-KW"/>
</dbReference>
<reference evidence="4" key="2">
    <citation type="submission" date="2023-01" db="EMBL/GenBank/DDBJ databases">
        <authorList>
            <person name="Petersen C."/>
        </authorList>
    </citation>
    <scope>NUCLEOTIDE SEQUENCE</scope>
    <source>
        <strain evidence="4">IBT 15450</strain>
    </source>
</reference>
<evidence type="ECO:0000313" key="5">
    <source>
        <dbReference type="Proteomes" id="UP001219568"/>
    </source>
</evidence>
<organism evidence="4 5">
    <name type="scientific">Penicillium canescens</name>
    <dbReference type="NCBI Taxonomy" id="5083"/>
    <lineage>
        <taxon>Eukaryota</taxon>
        <taxon>Fungi</taxon>
        <taxon>Dikarya</taxon>
        <taxon>Ascomycota</taxon>
        <taxon>Pezizomycotina</taxon>
        <taxon>Eurotiomycetes</taxon>
        <taxon>Eurotiomycetidae</taxon>
        <taxon>Eurotiales</taxon>
        <taxon>Aspergillaceae</taxon>
        <taxon>Penicillium</taxon>
    </lineage>
</organism>
<feature type="compositionally biased region" description="Basic and acidic residues" evidence="2">
    <location>
        <begin position="550"/>
        <end position="561"/>
    </location>
</feature>
<protein>
    <submittedName>
        <fullName evidence="4">Transposase</fullName>
    </submittedName>
</protein>
<comment type="caution">
    <text evidence="4">The sequence shown here is derived from an EMBL/GenBank/DDBJ whole genome shotgun (WGS) entry which is preliminary data.</text>
</comment>
<sequence length="657" mass="73976">METPSPETRAHRAIESFGLGHFVSLRSAALALEVPVSTVYHRAAGRPSNAHKSKNQLALLAEEEKVLIEWIFQLHRLGVSARPSRVRGMAEHIRRTRTGADLLPLGKNWVTKFTKRHPEIKSVMGARLDKERWNSVTRESMEGWFNLLKSVKEEYRILDSNIYNMDEKGCILGISEKARVLIPSSSRVKYIKQAGDRESVTVIECIRSSGEVIPPFVIWKAHTHRDNWIPVTMRQSMNGTAFATSPNGYTDHELGFEWLRTIFHPATVQSARGHTRLLIMDGNSSHLTSKFLGFCHDYNILPLCLPPHTTHLLQPLDVGCFAPLAHYYRVEVDEATQYGLHGVSKYSFLQFYSVAREKTFKAETIHSAYRKAGIVPTDPEVVLQQLIDPAEPAGDLIKRPALPSPPSRPGSSTSSVPTPRDYAKLIEYCGRLEEYVRSRDNQNSPSQRLSNKVYKAVVRKSAEFTILEETNAGLTKVITAKKERTKLRRRVISTGRVLTLVQVHEIREEEKKRQTEKKKRPTEGSKNMRKSPKRKNTNDMTSGHNKRLKLHCEEPRPETHTSEPTVNPLPTTASTITNKEAMDLNTSYDTCAVDNISSFEIKGMEVPNLQTPALLNGQLPASGGQTAPPPGTDKAPRRCSGCGSFDHNYRKCPNRRN</sequence>
<dbReference type="Pfam" id="PF03184">
    <property type="entry name" value="DDE_1"/>
    <property type="match status" value="1"/>
</dbReference>
<dbReference type="PANTHER" id="PTHR19303">
    <property type="entry name" value="TRANSPOSON"/>
    <property type="match status" value="1"/>
</dbReference>
<evidence type="ECO:0000256" key="2">
    <source>
        <dbReference type="SAM" id="MobiDB-lite"/>
    </source>
</evidence>
<feature type="region of interest" description="Disordered" evidence="2">
    <location>
        <begin position="394"/>
        <end position="419"/>
    </location>
</feature>
<name>A0AAD6IA61_PENCN</name>
<feature type="domain" description="HTH CENPB-type" evidence="3">
    <location>
        <begin position="51"/>
        <end position="123"/>
    </location>
</feature>
<evidence type="ECO:0000259" key="3">
    <source>
        <dbReference type="PROSITE" id="PS51253"/>
    </source>
</evidence>
<dbReference type="PROSITE" id="PS51253">
    <property type="entry name" value="HTH_CENPB"/>
    <property type="match status" value="1"/>
</dbReference>
<dbReference type="EMBL" id="JAQJZL010000008">
    <property type="protein sequence ID" value="KAJ6038624.1"/>
    <property type="molecule type" value="Genomic_DNA"/>
</dbReference>
<dbReference type="GO" id="GO:0005634">
    <property type="term" value="C:nucleus"/>
    <property type="evidence" value="ECO:0007669"/>
    <property type="project" value="TreeGrafter"/>
</dbReference>
<evidence type="ECO:0000256" key="1">
    <source>
        <dbReference type="ARBA" id="ARBA00023125"/>
    </source>
</evidence>
<proteinExistence type="predicted"/>
<reference evidence="4" key="1">
    <citation type="journal article" date="2023" name="IMA Fungus">
        <title>Comparative genomic study of the Penicillium genus elucidates a diverse pangenome and 15 lateral gene transfer events.</title>
        <authorList>
            <person name="Petersen C."/>
            <person name="Sorensen T."/>
            <person name="Nielsen M.R."/>
            <person name="Sondergaard T.E."/>
            <person name="Sorensen J.L."/>
            <person name="Fitzpatrick D.A."/>
            <person name="Frisvad J.C."/>
            <person name="Nielsen K.L."/>
        </authorList>
    </citation>
    <scope>NUCLEOTIDE SEQUENCE</scope>
    <source>
        <strain evidence="4">IBT 15450</strain>
    </source>
</reference>
<dbReference type="InterPro" id="IPR006600">
    <property type="entry name" value="HTH_CenpB_DNA-bd_dom"/>
</dbReference>
<feature type="compositionally biased region" description="Polar residues" evidence="2">
    <location>
        <begin position="562"/>
        <end position="573"/>
    </location>
</feature>
<gene>
    <name evidence="4" type="ORF">N7460_007341</name>
</gene>
<keyword evidence="5" id="KW-1185">Reference proteome</keyword>
<dbReference type="AlphaFoldDB" id="A0AAD6IA61"/>
<dbReference type="InterPro" id="IPR050863">
    <property type="entry name" value="CenT-Element_Derived"/>
</dbReference>
<accession>A0AAD6IA61</accession>
<dbReference type="PANTHER" id="PTHR19303:SF74">
    <property type="entry name" value="POGO TRANSPOSABLE ELEMENT WITH KRAB DOMAIN"/>
    <property type="match status" value="1"/>
</dbReference>
<dbReference type="Proteomes" id="UP001219568">
    <property type="component" value="Unassembled WGS sequence"/>
</dbReference>
<dbReference type="SMART" id="SM00674">
    <property type="entry name" value="CENPB"/>
    <property type="match status" value="1"/>
</dbReference>